<dbReference type="GO" id="GO:0051209">
    <property type="term" value="P:release of sequestered calcium ion into cytosol"/>
    <property type="evidence" value="ECO:0007669"/>
    <property type="project" value="TreeGrafter"/>
</dbReference>
<proteinExistence type="predicted"/>
<dbReference type="InterPro" id="IPR017946">
    <property type="entry name" value="PLC-like_Pdiesterase_TIM-brl"/>
</dbReference>
<keyword evidence="5" id="KW-0378">Hydrolase</keyword>
<feature type="region of interest" description="Disordered" evidence="6">
    <location>
        <begin position="460"/>
        <end position="481"/>
    </location>
</feature>
<dbReference type="AlphaFoldDB" id="A0A7S1PZE3"/>
<dbReference type="InterPro" id="IPR011992">
    <property type="entry name" value="EF-hand-dom_pair"/>
</dbReference>
<evidence type="ECO:0000256" key="5">
    <source>
        <dbReference type="RuleBase" id="RU361133"/>
    </source>
</evidence>
<dbReference type="Pfam" id="PF00387">
    <property type="entry name" value="PI-PLC-Y"/>
    <property type="match status" value="1"/>
</dbReference>
<dbReference type="Pfam" id="PF00388">
    <property type="entry name" value="PI-PLC-X"/>
    <property type="match status" value="1"/>
</dbReference>
<dbReference type="InterPro" id="IPR001711">
    <property type="entry name" value="PLipase_C_Pinositol-sp_Y"/>
</dbReference>
<dbReference type="Gene3D" id="1.10.238.10">
    <property type="entry name" value="EF-hand"/>
    <property type="match status" value="1"/>
</dbReference>
<dbReference type="EC" id="3.1.4.11" evidence="1 5"/>
<feature type="domain" description="PI-PLC Y-box" evidence="8">
    <location>
        <begin position="845"/>
        <end position="896"/>
    </location>
</feature>
<evidence type="ECO:0000259" key="8">
    <source>
        <dbReference type="PROSITE" id="PS50008"/>
    </source>
</evidence>
<dbReference type="PROSITE" id="PS50222">
    <property type="entry name" value="EF_HAND_2"/>
    <property type="match status" value="1"/>
</dbReference>
<evidence type="ECO:0000256" key="2">
    <source>
        <dbReference type="ARBA" id="ARBA00022963"/>
    </source>
</evidence>
<dbReference type="Pfam" id="PF00168">
    <property type="entry name" value="C2"/>
    <property type="match status" value="1"/>
</dbReference>
<keyword evidence="2 5" id="KW-0442">Lipid degradation</keyword>
<dbReference type="InterPro" id="IPR001192">
    <property type="entry name" value="PI-PLC_fam"/>
</dbReference>
<dbReference type="SMART" id="SM00149">
    <property type="entry name" value="PLCYc"/>
    <property type="match status" value="1"/>
</dbReference>
<name>A0A7S1PZE3_NEODS</name>
<evidence type="ECO:0000256" key="4">
    <source>
        <dbReference type="ARBA" id="ARBA00023224"/>
    </source>
</evidence>
<feature type="domain" description="C2" evidence="7">
    <location>
        <begin position="890"/>
        <end position="1020"/>
    </location>
</feature>
<dbReference type="PROSITE" id="PS50004">
    <property type="entry name" value="C2"/>
    <property type="match status" value="1"/>
</dbReference>
<feature type="compositionally biased region" description="Low complexity" evidence="6">
    <location>
        <begin position="460"/>
        <end position="471"/>
    </location>
</feature>
<dbReference type="PRINTS" id="PR00390">
    <property type="entry name" value="PHPHLIPASEC"/>
</dbReference>
<feature type="domain" description="EF-hand" evidence="9">
    <location>
        <begin position="201"/>
        <end position="237"/>
    </location>
</feature>
<dbReference type="PROSITE" id="PS50008">
    <property type="entry name" value="PIPLC_Y_DOMAIN"/>
    <property type="match status" value="1"/>
</dbReference>
<dbReference type="SUPFAM" id="SSF49562">
    <property type="entry name" value="C2 domain (Calcium/lipid-binding domain, CaLB)"/>
    <property type="match status" value="1"/>
</dbReference>
<protein>
    <recommendedName>
        <fullName evidence="1 5">Phosphoinositide phospholipase C</fullName>
        <ecNumber evidence="1 5">3.1.4.11</ecNumber>
    </recommendedName>
</protein>
<keyword evidence="3 5" id="KW-0443">Lipid metabolism</keyword>
<dbReference type="EMBL" id="HBGF01018399">
    <property type="protein sequence ID" value="CAD9110894.1"/>
    <property type="molecule type" value="Transcribed_RNA"/>
</dbReference>
<dbReference type="SMART" id="SM00148">
    <property type="entry name" value="PLCXc"/>
    <property type="match status" value="1"/>
</dbReference>
<dbReference type="SMART" id="SM00239">
    <property type="entry name" value="C2"/>
    <property type="match status" value="1"/>
</dbReference>
<dbReference type="CDD" id="cd00275">
    <property type="entry name" value="C2_PLC_like"/>
    <property type="match status" value="1"/>
</dbReference>
<dbReference type="SUPFAM" id="SSF47473">
    <property type="entry name" value="EF-hand"/>
    <property type="match status" value="1"/>
</dbReference>
<sequence>MACCGSSSERKDDAPLHPDQIRVPHVTINPQILIRTIGAMTRGLRLKRRDSAGRLRDRSLVLRRTFDYISYSPSRKNLAHRSIALDKVHCVRIEESGASTATDEPSADNEELVGAHRDRAEFVVHIDTGGLCMTFVFHDADDARAVAESIAFLIRKRRTFHDEAAQRMAMLDLWIGAKLNDNEELPFSGLVKIAHRLGWTWSREELRQWFNEMDGDNGSGGLDFDELCHFFDELTMRQQLAPLFLSYTESESRLLMPPIRVAEFFHVAQGEHLSIEAAEHIVREHGMDTEYWSFSDFCQFLNSPALNSWVHPAHSTVHQDMTQPLHHYFIGTSHNTCVVGSQVDAEIDPLGVGGALRTGARVIDIAITDFEGQPHAWRPYTFTSPVPARAIFAALSENAFATSDFPVIVLLEIYGGTTCADSVADIVRETIGDAVHTIRTGVLKTPSAAAHLEKATSSQSDVSAISASPSAEYPASDGSDSDLYDESEIVGDAEVAAVAALGQAQAAARKARRAFGRVREHTIATRQYEREARKVLHLAVVEAEVAAEMKAALAAEQRKREWRRDRIARGLSVKEPPRVPMVARKTFESPATNAFRRTRVYYQRARLCADDAIEEFRAALRLAEDTLRAAKETNAVHRPRVDAGWALKPTPFEALLPPRPKQVPDDLLVADSGARAIVEDESLQIRDAQNAAKLADAAEECTAFVRGLATRANILRELAEEAAGAARVTPGSLRRRVLLAYKCDAESPDFRRPDTAPYFVSNRERFAFDEARSSALCHLVSFTSYGDKDRSWQPAAQSRLRAVPEALCVAPLSHIAATQDSRGRAVAIADNRDDALTYAVPESENSENASPFHAFAIGVSMVGMNFQTFDDPMRRYDAFFRQNGRCGYVLKPEYLRTKGVLPGNQPFTFVVRILMGTQLPGPEIDRKNHFTRWKVIAAVDSPPDDFTHEGHAECTSSAQTSERAMPYWNEEFRFDVTNVALSLLTVRLVDEEEKFDNDIAEAAVPLPALRLGYRAVPLVSSATGHPLKHASLLVHVAVHRTTAVAEVRSEKKLGLRVKRHSIMAPRRG</sequence>
<dbReference type="CDD" id="cd15898">
    <property type="entry name" value="EFh_PI-PLC"/>
    <property type="match status" value="1"/>
</dbReference>
<evidence type="ECO:0000259" key="9">
    <source>
        <dbReference type="PROSITE" id="PS50222"/>
    </source>
</evidence>
<dbReference type="GO" id="GO:0005509">
    <property type="term" value="F:calcium ion binding"/>
    <property type="evidence" value="ECO:0007669"/>
    <property type="project" value="InterPro"/>
</dbReference>
<accession>A0A7S1PZE3</accession>
<organism evidence="10">
    <name type="scientific">Neobodo designis</name>
    <name type="common">Flagellated protozoan</name>
    <name type="synonym">Bodo designis</name>
    <dbReference type="NCBI Taxonomy" id="312471"/>
    <lineage>
        <taxon>Eukaryota</taxon>
        <taxon>Discoba</taxon>
        <taxon>Euglenozoa</taxon>
        <taxon>Kinetoplastea</taxon>
        <taxon>Metakinetoplastina</taxon>
        <taxon>Neobodonida</taxon>
        <taxon>Neobodo</taxon>
    </lineage>
</organism>
<dbReference type="InterPro" id="IPR035892">
    <property type="entry name" value="C2_domain_sf"/>
</dbReference>
<keyword evidence="4" id="KW-0807">Transducer</keyword>
<dbReference type="InterPro" id="IPR000008">
    <property type="entry name" value="C2_dom"/>
</dbReference>
<evidence type="ECO:0000256" key="6">
    <source>
        <dbReference type="SAM" id="MobiDB-lite"/>
    </source>
</evidence>
<dbReference type="PANTHER" id="PTHR10336">
    <property type="entry name" value="PHOSPHOINOSITIDE-SPECIFIC PHOSPHOLIPASE C FAMILY PROTEIN"/>
    <property type="match status" value="1"/>
</dbReference>
<dbReference type="PROSITE" id="PS50007">
    <property type="entry name" value="PIPLC_X_DOMAIN"/>
    <property type="match status" value="1"/>
</dbReference>
<evidence type="ECO:0000259" key="7">
    <source>
        <dbReference type="PROSITE" id="PS50004"/>
    </source>
</evidence>
<dbReference type="PANTHER" id="PTHR10336:SF82">
    <property type="entry name" value="PHOSPHOINOSITIDE PHOSPHOLIPASE C"/>
    <property type="match status" value="1"/>
</dbReference>
<reference evidence="10" key="1">
    <citation type="submission" date="2021-01" db="EMBL/GenBank/DDBJ databases">
        <authorList>
            <person name="Corre E."/>
            <person name="Pelletier E."/>
            <person name="Niang G."/>
            <person name="Scheremetjew M."/>
            <person name="Finn R."/>
            <person name="Kale V."/>
            <person name="Holt S."/>
            <person name="Cochrane G."/>
            <person name="Meng A."/>
            <person name="Brown T."/>
            <person name="Cohen L."/>
        </authorList>
    </citation>
    <scope>NUCLEOTIDE SEQUENCE</scope>
    <source>
        <strain evidence="10">CCAP 1951/1</strain>
    </source>
</reference>
<gene>
    <name evidence="10" type="ORF">NDES1114_LOCUS12134</name>
</gene>
<dbReference type="SUPFAM" id="SSF51695">
    <property type="entry name" value="PLC-like phosphodiesterases"/>
    <property type="match status" value="2"/>
</dbReference>
<evidence type="ECO:0000256" key="1">
    <source>
        <dbReference type="ARBA" id="ARBA00012368"/>
    </source>
</evidence>
<comment type="catalytic activity">
    <reaction evidence="5">
        <text>a 1,2-diacyl-sn-glycero-3-phospho-(1D-myo-inositol-4,5-bisphosphate) + H2O = 1D-myo-inositol 1,4,5-trisphosphate + a 1,2-diacyl-sn-glycerol + H(+)</text>
        <dbReference type="Rhea" id="RHEA:33179"/>
        <dbReference type="ChEBI" id="CHEBI:15377"/>
        <dbReference type="ChEBI" id="CHEBI:15378"/>
        <dbReference type="ChEBI" id="CHEBI:17815"/>
        <dbReference type="ChEBI" id="CHEBI:58456"/>
        <dbReference type="ChEBI" id="CHEBI:203600"/>
        <dbReference type="EC" id="3.1.4.11"/>
    </reaction>
</comment>
<dbReference type="GO" id="GO:0016042">
    <property type="term" value="P:lipid catabolic process"/>
    <property type="evidence" value="ECO:0007669"/>
    <property type="project" value="UniProtKB-KW"/>
</dbReference>
<evidence type="ECO:0000313" key="10">
    <source>
        <dbReference type="EMBL" id="CAD9110894.1"/>
    </source>
</evidence>
<evidence type="ECO:0000256" key="3">
    <source>
        <dbReference type="ARBA" id="ARBA00023098"/>
    </source>
</evidence>
<dbReference type="Gene3D" id="2.60.40.150">
    <property type="entry name" value="C2 domain"/>
    <property type="match status" value="1"/>
</dbReference>
<dbReference type="InterPro" id="IPR002048">
    <property type="entry name" value="EF_hand_dom"/>
</dbReference>
<dbReference type="InterPro" id="IPR000909">
    <property type="entry name" value="PLipase_C_PInositol-sp_X_dom"/>
</dbReference>
<dbReference type="GO" id="GO:0048015">
    <property type="term" value="P:phosphatidylinositol-mediated signaling"/>
    <property type="evidence" value="ECO:0007669"/>
    <property type="project" value="TreeGrafter"/>
</dbReference>
<dbReference type="Gene3D" id="3.20.20.190">
    <property type="entry name" value="Phosphatidylinositol (PI) phosphodiesterase"/>
    <property type="match status" value="2"/>
</dbReference>
<dbReference type="GO" id="GO:0004435">
    <property type="term" value="F:phosphatidylinositol-4,5-bisphosphate phospholipase C activity"/>
    <property type="evidence" value="ECO:0007669"/>
    <property type="project" value="UniProtKB-EC"/>
</dbReference>